<dbReference type="EMBL" id="JACEIK010005581">
    <property type="protein sequence ID" value="MCE0481840.1"/>
    <property type="molecule type" value="Genomic_DNA"/>
</dbReference>
<evidence type="ECO:0000313" key="2">
    <source>
        <dbReference type="Proteomes" id="UP000823775"/>
    </source>
</evidence>
<protein>
    <recommendedName>
        <fullName evidence="3">Chlorophyll a-b binding protein, chloroplastic</fullName>
    </recommendedName>
</protein>
<comment type="caution">
    <text evidence="1">The sequence shown here is derived from an EMBL/GenBank/DDBJ whole genome shotgun (WGS) entry which is preliminary data.</text>
</comment>
<evidence type="ECO:0008006" key="3">
    <source>
        <dbReference type="Google" id="ProtNLM"/>
    </source>
</evidence>
<evidence type="ECO:0000313" key="1">
    <source>
        <dbReference type="EMBL" id="MCE0481840.1"/>
    </source>
</evidence>
<sequence length="105" mass="11509">MSSNTSKGKEIVAAGKGFKQLRKGTKGSSLLAKGAPNRSFGEKAMEPHGLSWFNAQKEVKYAPKNWIDEGHLALEFPIIRDNVCELGLGYIFAEPKECNLTLAIE</sequence>
<keyword evidence="2" id="KW-1185">Reference proteome</keyword>
<proteinExistence type="predicted"/>
<organism evidence="1 2">
    <name type="scientific">Datura stramonium</name>
    <name type="common">Jimsonweed</name>
    <name type="synonym">Common thornapple</name>
    <dbReference type="NCBI Taxonomy" id="4076"/>
    <lineage>
        <taxon>Eukaryota</taxon>
        <taxon>Viridiplantae</taxon>
        <taxon>Streptophyta</taxon>
        <taxon>Embryophyta</taxon>
        <taxon>Tracheophyta</taxon>
        <taxon>Spermatophyta</taxon>
        <taxon>Magnoliopsida</taxon>
        <taxon>eudicotyledons</taxon>
        <taxon>Gunneridae</taxon>
        <taxon>Pentapetalae</taxon>
        <taxon>asterids</taxon>
        <taxon>lamiids</taxon>
        <taxon>Solanales</taxon>
        <taxon>Solanaceae</taxon>
        <taxon>Solanoideae</taxon>
        <taxon>Datureae</taxon>
        <taxon>Datura</taxon>
    </lineage>
</organism>
<accession>A0ABS8VPE5</accession>
<reference evidence="1 2" key="1">
    <citation type="journal article" date="2021" name="BMC Genomics">
        <title>Datura genome reveals duplications of psychoactive alkaloid biosynthetic genes and high mutation rate following tissue culture.</title>
        <authorList>
            <person name="Rajewski A."/>
            <person name="Carter-House D."/>
            <person name="Stajich J."/>
            <person name="Litt A."/>
        </authorList>
    </citation>
    <scope>NUCLEOTIDE SEQUENCE [LARGE SCALE GENOMIC DNA]</scope>
    <source>
        <strain evidence="1">AR-01</strain>
    </source>
</reference>
<name>A0ABS8VPE5_DATST</name>
<gene>
    <name evidence="1" type="ORF">HAX54_039929</name>
</gene>
<dbReference type="Proteomes" id="UP000823775">
    <property type="component" value="Unassembled WGS sequence"/>
</dbReference>